<proteinExistence type="predicted"/>
<feature type="coiled-coil region" evidence="1">
    <location>
        <begin position="24"/>
        <end position="51"/>
    </location>
</feature>
<accession>A0A4U0ESH0</accession>
<evidence type="ECO:0000256" key="2">
    <source>
        <dbReference type="SAM" id="SignalP"/>
    </source>
</evidence>
<keyword evidence="1" id="KW-0175">Coiled coil</keyword>
<dbReference type="EMBL" id="SUPL01000005">
    <property type="protein sequence ID" value="TJY34693.1"/>
    <property type="molecule type" value="Genomic_DNA"/>
</dbReference>
<name>A0A4U0ESH0_9FLAO</name>
<evidence type="ECO:0000313" key="4">
    <source>
        <dbReference type="Proteomes" id="UP000307657"/>
    </source>
</evidence>
<keyword evidence="2" id="KW-0732">Signal</keyword>
<reference evidence="3 4" key="1">
    <citation type="submission" date="2019-04" db="EMBL/GenBank/DDBJ databases">
        <title>Lacinutrix sp. nov., isolated from marine water.</title>
        <authorList>
            <person name="Kim W."/>
        </authorList>
    </citation>
    <scope>NUCLEOTIDE SEQUENCE [LARGE SCALE GENOMIC DNA]</scope>
    <source>
        <strain evidence="3 4">CAU 1491</strain>
    </source>
</reference>
<protein>
    <submittedName>
        <fullName evidence="3">Uncharacterized protein</fullName>
    </submittedName>
</protein>
<sequence length="132" mass="15055">MKSLKLIFMFLSFSFFFVATQCGEDKLALTYEEERAELDKYKEKIEDLAATSVCNENTECLFVGFGSKPCGGPWTYLIYTNSINDTQLLLWVNDYNQLEQKLNEKWGIISDCSIASPPVGFECLDNTCNPIF</sequence>
<dbReference type="RefSeq" id="WP_136843758.1">
    <property type="nucleotide sequence ID" value="NZ_SUPL01000005.1"/>
</dbReference>
<gene>
    <name evidence="3" type="ORF">E5167_10310</name>
</gene>
<organism evidence="3 4">
    <name type="scientific">Pontimicrobium aquaticum</name>
    <dbReference type="NCBI Taxonomy" id="2565367"/>
    <lineage>
        <taxon>Bacteria</taxon>
        <taxon>Pseudomonadati</taxon>
        <taxon>Bacteroidota</taxon>
        <taxon>Flavobacteriia</taxon>
        <taxon>Flavobacteriales</taxon>
        <taxon>Flavobacteriaceae</taxon>
        <taxon>Pontimicrobium</taxon>
    </lineage>
</organism>
<comment type="caution">
    <text evidence="3">The sequence shown here is derived from an EMBL/GenBank/DDBJ whole genome shotgun (WGS) entry which is preliminary data.</text>
</comment>
<evidence type="ECO:0000256" key="1">
    <source>
        <dbReference type="SAM" id="Coils"/>
    </source>
</evidence>
<feature type="chain" id="PRO_5021013265" evidence="2">
    <location>
        <begin position="20"/>
        <end position="132"/>
    </location>
</feature>
<evidence type="ECO:0000313" key="3">
    <source>
        <dbReference type="EMBL" id="TJY34693.1"/>
    </source>
</evidence>
<keyword evidence="4" id="KW-1185">Reference proteome</keyword>
<dbReference type="Proteomes" id="UP000307657">
    <property type="component" value="Unassembled WGS sequence"/>
</dbReference>
<dbReference type="AlphaFoldDB" id="A0A4U0ESH0"/>
<dbReference type="OrthoDB" id="5526158at2"/>
<feature type="signal peptide" evidence="2">
    <location>
        <begin position="1"/>
        <end position="19"/>
    </location>
</feature>